<protein>
    <submittedName>
        <fullName evidence="1">Uncharacterized protein</fullName>
    </submittedName>
</protein>
<dbReference type="eggNOG" id="ENOG5032UEH">
    <property type="taxonomic scope" value="Bacteria"/>
</dbReference>
<dbReference type="EMBL" id="AFPZ01000102">
    <property type="protein sequence ID" value="EGQ21516.1"/>
    <property type="molecule type" value="Genomic_DNA"/>
</dbReference>
<gene>
    <name evidence="1" type="ORF">HMPREF9372_3243</name>
</gene>
<name>F9DWR2_9BACL</name>
<accession>F9DWR2</accession>
<evidence type="ECO:0000313" key="1">
    <source>
        <dbReference type="EMBL" id="EGQ21516.1"/>
    </source>
</evidence>
<comment type="caution">
    <text evidence="1">The sequence shown here is derived from an EMBL/GenBank/DDBJ whole genome shotgun (WGS) entry which is preliminary data.</text>
</comment>
<dbReference type="Proteomes" id="UP000005316">
    <property type="component" value="Unassembled WGS sequence"/>
</dbReference>
<dbReference type="STRING" id="759851.SAMN04244570_2991"/>
<evidence type="ECO:0000313" key="2">
    <source>
        <dbReference type="Proteomes" id="UP000005316"/>
    </source>
</evidence>
<dbReference type="HOGENOM" id="CLU_1359694_0_0_9"/>
<proteinExistence type="predicted"/>
<dbReference type="AlphaFoldDB" id="F9DWR2"/>
<reference evidence="1 2" key="1">
    <citation type="submission" date="2011-04" db="EMBL/GenBank/DDBJ databases">
        <authorList>
            <person name="Muzny D."/>
            <person name="Qin X."/>
            <person name="Deng J."/>
            <person name="Jiang H."/>
            <person name="Liu Y."/>
            <person name="Qu J."/>
            <person name="Song X.-Z."/>
            <person name="Zhang L."/>
            <person name="Thornton R."/>
            <person name="Coyle M."/>
            <person name="Francisco L."/>
            <person name="Jackson L."/>
            <person name="Javaid M."/>
            <person name="Korchina V."/>
            <person name="Kovar C."/>
            <person name="Mata R."/>
            <person name="Mathew T."/>
            <person name="Ngo R."/>
            <person name="Nguyen L."/>
            <person name="Nguyen N."/>
            <person name="Okwuonu G."/>
            <person name="Ongeri F."/>
            <person name="Pham C."/>
            <person name="Simmons D."/>
            <person name="Wilczek-Boney K."/>
            <person name="Hale W."/>
            <person name="Jakkamsetti A."/>
            <person name="Pham P."/>
            <person name="Ruth R."/>
            <person name="San Lucas F."/>
            <person name="Warren J."/>
            <person name="Zhang J."/>
            <person name="Zhao Z."/>
            <person name="Zhou C."/>
            <person name="Zhu D."/>
            <person name="Lee S."/>
            <person name="Bess C."/>
            <person name="Blankenburg K."/>
            <person name="Forbes L."/>
            <person name="Fu Q."/>
            <person name="Gubbala S."/>
            <person name="Hirani K."/>
            <person name="Jayaseelan J.C."/>
            <person name="Lara F."/>
            <person name="Munidasa M."/>
            <person name="Palculict T."/>
            <person name="Patil S."/>
            <person name="Pu L.-L."/>
            <person name="Saada N."/>
            <person name="Tang L."/>
            <person name="Weissenberger G."/>
            <person name="Zhu Y."/>
            <person name="Hemphill L."/>
            <person name="Shang Y."/>
            <person name="Youmans B."/>
            <person name="Ayvaz T."/>
            <person name="Ross M."/>
            <person name="Santibanez J."/>
            <person name="Aqrawi P."/>
            <person name="Gross S."/>
            <person name="Joshi V."/>
            <person name="Fowler G."/>
            <person name="Nazareth L."/>
            <person name="Reid J."/>
            <person name="Worley K."/>
            <person name="Petrosino J."/>
            <person name="Highlander S."/>
            <person name="Gibbs R."/>
        </authorList>
    </citation>
    <scope>NUCLEOTIDE SEQUENCE [LARGE SCALE GENOMIC DNA]</scope>
    <source>
        <strain evidence="1 2">2681</strain>
    </source>
</reference>
<sequence length="201" mass="23595">MNKKGSWKAIFLATKSINTYVVNGGRNMNERKMLLKQKLRINKQKSLRVELMKLLPPDMSVVIEKSELITSPELEKILEKVHEKWNFNLHKNDFALTYSDFRKEFSWEQEVMEYVQGCAIAEKKVYLFLGGIDDSPIFLVDGKWIVRNFSVLWNCINYDDIWIIGQDFSYGVLVSRYGGYVEHDPNPKEIMYAITKWGIKK</sequence>
<organism evidence="1 2">
    <name type="scientific">Sporosarcina newyorkensis 2681</name>
    <dbReference type="NCBI Taxonomy" id="1027292"/>
    <lineage>
        <taxon>Bacteria</taxon>
        <taxon>Bacillati</taxon>
        <taxon>Bacillota</taxon>
        <taxon>Bacilli</taxon>
        <taxon>Bacillales</taxon>
        <taxon>Caryophanaceae</taxon>
        <taxon>Sporosarcina</taxon>
    </lineage>
</organism>